<dbReference type="Proteomes" id="UP000019375">
    <property type="component" value="Unassembled WGS sequence"/>
</dbReference>
<gene>
    <name evidence="6" type="ORF">BN860_02190g</name>
</gene>
<dbReference type="Gene3D" id="3.90.280.10">
    <property type="entry name" value="PEBP-like"/>
    <property type="match status" value="1"/>
</dbReference>
<sequence length="353" mass="41131">MFRRSFHQSKVLPRTKVWSDLTGSRPQSFSIPAAYIKKCVLEGTPAQGPPSIKRRFNRIKYRSPEKIDETFKICYDFMESRAAQVYEKASQAHTEQEKEQLLAQAELHNPEVQYNFLYHEKLENDPNVIDYEQAVYRLLGKQHWESYGQMLLMQRLESLSVIPDTLPTLVPRTEVNIRFPYSTGVNKWIEPGEILSSNVTSLPPVFKIQEFDLIDPSTQYTILVVNPDEPDIVNDTYKTTLCYGLANIKVNYNDNIVDSRKFDESNKIVDYLPPVPEKNGGMQRFAVWVFRQRRPLEVKEYSRNNFDIRSFAKSQQLIPVGAHVWRSEWDSHVAQVRTKYGLPDGRVFSRTRT</sequence>
<dbReference type="InterPro" id="IPR035810">
    <property type="entry name" value="PEBP_euk"/>
</dbReference>
<dbReference type="OrthoDB" id="2153661at2759"/>
<dbReference type="GO" id="GO:0005739">
    <property type="term" value="C:mitochondrion"/>
    <property type="evidence" value="ECO:0007669"/>
    <property type="project" value="UniProtKB-SubCell"/>
</dbReference>
<evidence type="ECO:0000256" key="1">
    <source>
        <dbReference type="ARBA" id="ARBA00004173"/>
    </source>
</evidence>
<dbReference type="EMBL" id="HG316456">
    <property type="protein sequence ID" value="CDF88799.1"/>
    <property type="molecule type" value="Genomic_DNA"/>
</dbReference>
<dbReference type="PANTHER" id="PTHR11362">
    <property type="entry name" value="PHOSPHATIDYLETHANOLAMINE-BINDING PROTEIN"/>
    <property type="match status" value="1"/>
</dbReference>
<evidence type="ECO:0000256" key="5">
    <source>
        <dbReference type="ARBA" id="ARBA00039444"/>
    </source>
</evidence>
<dbReference type="PANTHER" id="PTHR11362:SF82">
    <property type="entry name" value="PHOSPHATIDYLETHANOLAMINE-BINDING PROTEIN 4"/>
    <property type="match status" value="1"/>
</dbReference>
<evidence type="ECO:0000313" key="6">
    <source>
        <dbReference type="EMBL" id="CDF88799.1"/>
    </source>
</evidence>
<dbReference type="CDD" id="cd00866">
    <property type="entry name" value="PEBP_euk"/>
    <property type="match status" value="1"/>
</dbReference>
<comment type="similarity">
    <text evidence="4">Belongs to the phosphatidylethanolamine-binding protein family. Mitochondrion-specific ribosomal protein mL38 subfamily.</text>
</comment>
<dbReference type="FunFam" id="3.90.280.10:FF:000004">
    <property type="entry name" value="Mitochondrial large ribosomal subunit YmL35"/>
    <property type="match status" value="1"/>
</dbReference>
<dbReference type="InterPro" id="IPR036610">
    <property type="entry name" value="PEBP-like_sf"/>
</dbReference>
<reference evidence="7" key="1">
    <citation type="journal article" date="2013" name="Genome Announc.">
        <title>Genome sequence of the food spoilage yeast Zygosaccharomyces bailii CLIB 213(T).</title>
        <authorList>
            <person name="Galeote V."/>
            <person name="Bigey F."/>
            <person name="Devillers H."/>
            <person name="Neuveglise C."/>
            <person name="Dequin S."/>
        </authorList>
    </citation>
    <scope>NUCLEOTIDE SEQUENCE [LARGE SCALE GENOMIC DNA]</scope>
    <source>
        <strain evidence="7">CLIB 213 / ATCC 58445 / CBS 680 / CCRC 21525 / NBRC 1098 / NCYC 1416 / NRRL Y-2227</strain>
    </source>
</reference>
<comment type="subcellular location">
    <subcellularLocation>
        <location evidence="1">Mitochondrion</location>
    </subcellularLocation>
</comment>
<dbReference type="Gene3D" id="1.20.58.1180">
    <property type="match status" value="1"/>
</dbReference>
<proteinExistence type="inferred from homology"/>
<evidence type="ECO:0000256" key="3">
    <source>
        <dbReference type="ARBA" id="ARBA00037226"/>
    </source>
</evidence>
<keyword evidence="2" id="KW-0496">Mitochondrion</keyword>
<dbReference type="SUPFAM" id="SSF49777">
    <property type="entry name" value="PEBP-like"/>
    <property type="match status" value="1"/>
</dbReference>
<organism evidence="6 7">
    <name type="scientific">Zygosaccharomyces bailii (strain CLIB 213 / ATCC 58445 / CBS 680 / BCRC 21525 / NBRC 1098 / NCYC 1416 / NRRL Y-2227)</name>
    <dbReference type="NCBI Taxonomy" id="1333698"/>
    <lineage>
        <taxon>Eukaryota</taxon>
        <taxon>Fungi</taxon>
        <taxon>Dikarya</taxon>
        <taxon>Ascomycota</taxon>
        <taxon>Saccharomycotina</taxon>
        <taxon>Saccharomycetes</taxon>
        <taxon>Saccharomycetales</taxon>
        <taxon>Saccharomycetaceae</taxon>
        <taxon>Zygosaccharomyces</taxon>
    </lineage>
</organism>
<name>A0A8J2T694_ZYGB2</name>
<comment type="function">
    <text evidence="3">Component of the mitochondrial ribosome (mitoribosome), a dedicated translation machinery responsible for the synthesis of mitochondrial genome-encoded proteins, including at least some of the essential transmembrane subunits of the mitochondrial respiratory chain. The mitoribosomes are attached to the mitochondrial inner membrane and translation products are cotranslationally integrated into the membrane.</text>
</comment>
<accession>A0A8J2T694</accession>
<dbReference type="AlphaFoldDB" id="A0A8J2T694"/>
<evidence type="ECO:0000256" key="2">
    <source>
        <dbReference type="ARBA" id="ARBA00023128"/>
    </source>
</evidence>
<keyword evidence="7" id="KW-1185">Reference proteome</keyword>
<evidence type="ECO:0000313" key="7">
    <source>
        <dbReference type="Proteomes" id="UP000019375"/>
    </source>
</evidence>
<protein>
    <recommendedName>
        <fullName evidence="5">Large ribosomal subunit protein mL38</fullName>
    </recommendedName>
</protein>
<evidence type="ECO:0000256" key="4">
    <source>
        <dbReference type="ARBA" id="ARBA00038016"/>
    </source>
</evidence>